<dbReference type="AlphaFoldDB" id="A0A1V6QZ56"/>
<dbReference type="PANTHER" id="PTHR38111">
    <property type="entry name" value="ZN(2)-C6 FUNGAL-TYPE DOMAIN-CONTAINING PROTEIN-RELATED"/>
    <property type="match status" value="1"/>
</dbReference>
<evidence type="ECO:0000313" key="2">
    <source>
        <dbReference type="Proteomes" id="UP000191612"/>
    </source>
</evidence>
<dbReference type="Pfam" id="PF11951">
    <property type="entry name" value="Fungal_trans_2"/>
    <property type="match status" value="1"/>
</dbReference>
<dbReference type="Proteomes" id="UP000191612">
    <property type="component" value="Unassembled WGS sequence"/>
</dbReference>
<keyword evidence="2" id="KW-1185">Reference proteome</keyword>
<comment type="caution">
    <text evidence="1">The sequence shown here is derived from an EMBL/GenBank/DDBJ whole genome shotgun (WGS) entry which is preliminary data.</text>
</comment>
<protein>
    <submittedName>
        <fullName evidence="1">Uncharacterized protein</fullName>
    </submittedName>
</protein>
<gene>
    <name evidence="1" type="ORF">PENSOL_c027G12090</name>
</gene>
<dbReference type="InterPro" id="IPR053178">
    <property type="entry name" value="Osmoadaptation_assoc"/>
</dbReference>
<name>A0A1V6QZ56_9EURO</name>
<evidence type="ECO:0000313" key="1">
    <source>
        <dbReference type="EMBL" id="OQD94276.1"/>
    </source>
</evidence>
<organism evidence="1 2">
    <name type="scientific">Penicillium solitum</name>
    <dbReference type="NCBI Taxonomy" id="60172"/>
    <lineage>
        <taxon>Eukaryota</taxon>
        <taxon>Fungi</taxon>
        <taxon>Dikarya</taxon>
        <taxon>Ascomycota</taxon>
        <taxon>Pezizomycotina</taxon>
        <taxon>Eurotiomycetes</taxon>
        <taxon>Eurotiomycetidae</taxon>
        <taxon>Eurotiales</taxon>
        <taxon>Aspergillaceae</taxon>
        <taxon>Penicillium</taxon>
    </lineage>
</organism>
<dbReference type="InterPro" id="IPR021858">
    <property type="entry name" value="Fun_TF"/>
</dbReference>
<proteinExistence type="predicted"/>
<dbReference type="PANTHER" id="PTHR38111:SF2">
    <property type="entry name" value="FINGER DOMAIN PROTEIN, PUTATIVE (AFU_ORTHOLOGUE AFUA_1G01560)-RELATED"/>
    <property type="match status" value="1"/>
</dbReference>
<sequence>MSFVSIVSDLLPLISTSPVLYHAVIAVGALNANRHTGGRALKGEKSPYVDAMTSYHKSMGILRSSLGNRDVMQKEDVLWATFFLGLFELLSDESGEGWVKHMLYGTSKMLQLAGPAGCMSSARRMFYDLFRVLEASRALLYNEETILSQECWLGLQKSLSSSATRWDPMEEIITLMIETSAFSLRAGAIIDMISETERFTDPSVALIAAEGLHVQETIYDWHTKALLQLVQDGPNSYSNLALLYYHALLIFVSGNYDYFPYWDNIAAPVLSHAEISEHLTTMELEPGELIKD</sequence>
<reference evidence="2" key="1">
    <citation type="journal article" date="2017" name="Nat. Microbiol.">
        <title>Global analysis of biosynthetic gene clusters reveals vast potential of secondary metabolite production in Penicillium species.</title>
        <authorList>
            <person name="Nielsen J.C."/>
            <person name="Grijseels S."/>
            <person name="Prigent S."/>
            <person name="Ji B."/>
            <person name="Dainat J."/>
            <person name="Nielsen K.F."/>
            <person name="Frisvad J.C."/>
            <person name="Workman M."/>
            <person name="Nielsen J."/>
        </authorList>
    </citation>
    <scope>NUCLEOTIDE SEQUENCE [LARGE SCALE GENOMIC DNA]</scope>
    <source>
        <strain evidence="2">IBT 29525</strain>
    </source>
</reference>
<accession>A0A1V6QZ56</accession>
<dbReference type="EMBL" id="MDYO01000027">
    <property type="protein sequence ID" value="OQD94276.1"/>
    <property type="molecule type" value="Genomic_DNA"/>
</dbReference>